<feature type="transmembrane region" description="Helical" evidence="2">
    <location>
        <begin position="429"/>
        <end position="448"/>
    </location>
</feature>
<feature type="compositionally biased region" description="Polar residues" evidence="1">
    <location>
        <begin position="461"/>
        <end position="470"/>
    </location>
</feature>
<feature type="region of interest" description="Disordered" evidence="1">
    <location>
        <begin position="173"/>
        <end position="216"/>
    </location>
</feature>
<keyword evidence="2" id="KW-0812">Transmembrane</keyword>
<reference evidence="3 4" key="1">
    <citation type="journal article" date="2015" name="Genome Announc.">
        <title>Draft Genome Sequence and Gene Annotation of the Entomopathogenic Fungus Verticillium hemipterigenum.</title>
        <authorList>
            <person name="Horn F."/>
            <person name="Habel A."/>
            <person name="Scharf D.H."/>
            <person name="Dworschak J."/>
            <person name="Brakhage A.A."/>
            <person name="Guthke R."/>
            <person name="Hertweck C."/>
            <person name="Linde J."/>
        </authorList>
    </citation>
    <scope>NUCLEOTIDE SEQUENCE [LARGE SCALE GENOMIC DNA]</scope>
</reference>
<dbReference type="AlphaFoldDB" id="A0A0A1T3M1"/>
<feature type="region of interest" description="Disordered" evidence="1">
    <location>
        <begin position="459"/>
        <end position="496"/>
    </location>
</feature>
<evidence type="ECO:0000256" key="2">
    <source>
        <dbReference type="SAM" id="Phobius"/>
    </source>
</evidence>
<protein>
    <submittedName>
        <fullName evidence="3">Uncharacterized protein</fullName>
    </submittedName>
</protein>
<feature type="compositionally biased region" description="Acidic residues" evidence="1">
    <location>
        <begin position="173"/>
        <end position="189"/>
    </location>
</feature>
<dbReference type="EMBL" id="CDHN01000002">
    <property type="protein sequence ID" value="CEJ89439.1"/>
    <property type="molecule type" value="Genomic_DNA"/>
</dbReference>
<proteinExistence type="predicted"/>
<name>A0A0A1T3M1_9HYPO</name>
<dbReference type="STRING" id="1531966.A0A0A1T3M1"/>
<evidence type="ECO:0000256" key="1">
    <source>
        <dbReference type="SAM" id="MobiDB-lite"/>
    </source>
</evidence>
<keyword evidence="2" id="KW-0472">Membrane</keyword>
<dbReference type="PANTHER" id="PTHR42032:SF1">
    <property type="entry name" value="YALI0E30679P"/>
    <property type="match status" value="1"/>
</dbReference>
<keyword evidence="4" id="KW-1185">Reference proteome</keyword>
<dbReference type="HOGENOM" id="CLU_025640_2_1_1"/>
<feature type="region of interest" description="Disordered" evidence="1">
    <location>
        <begin position="1"/>
        <end position="82"/>
    </location>
</feature>
<dbReference type="OrthoDB" id="5422510at2759"/>
<accession>A0A0A1T3M1</accession>
<sequence length="496" mass="53704">MSDDNTSQDAPAKSKGSATANGNGTSSGFSAGPAGHGLRRSRTSVDDVSSSRHRTGTPTGRFADATFDLPPQPPRRSSNFSEYSFNEARDLLNPHGRSREPIDTSSPESSSLAGLSLAFALLPALSGVLFTNGHAVVTDIMLLGLAGIFLHWSVTQPWIWYHAAQQVRVQQEDDSDIAVDSESEYETADGELSNSTVLEDVPEEGNSADRPASAGQDKIITPQQQSALTELYMHEALALISCFALPLVSAYLLHAIRSQLSRPSEGLVSNYNLTIFLLVAELRAMSHMIKLVQARTLYLQRIVHENPYAMASTSGSQVAELISRVQVLEGRAALGGSEHLDNKQSSISKQQAETTIAQDVRAAIQPELDALNRAMRRYEKRSTLLLHQTDARFGATEARLDDAIALAAAAVKNSATNSSSLVMRVLDSILAIILFPFNVMAQIMVFPLRPFTAFFQKKGGKQSSSAQANGRSRRPGKVSVPSRYGGDRMPARLPKR</sequence>
<dbReference type="Proteomes" id="UP000039046">
    <property type="component" value="Unassembled WGS sequence"/>
</dbReference>
<dbReference type="PANTHER" id="PTHR42032">
    <property type="entry name" value="YALI0E30679P"/>
    <property type="match status" value="1"/>
</dbReference>
<organism evidence="3 4">
    <name type="scientific">[Torrubiella] hemipterigena</name>
    <dbReference type="NCBI Taxonomy" id="1531966"/>
    <lineage>
        <taxon>Eukaryota</taxon>
        <taxon>Fungi</taxon>
        <taxon>Dikarya</taxon>
        <taxon>Ascomycota</taxon>
        <taxon>Pezizomycotina</taxon>
        <taxon>Sordariomycetes</taxon>
        <taxon>Hypocreomycetidae</taxon>
        <taxon>Hypocreales</taxon>
        <taxon>Clavicipitaceae</taxon>
        <taxon>Clavicipitaceae incertae sedis</taxon>
        <taxon>'Torrubiella' clade</taxon>
    </lineage>
</organism>
<gene>
    <name evidence="3" type="ORF">VHEMI05283</name>
</gene>
<feature type="compositionally biased region" description="Polar residues" evidence="1">
    <location>
        <begin position="16"/>
        <end position="29"/>
    </location>
</feature>
<evidence type="ECO:0000313" key="3">
    <source>
        <dbReference type="EMBL" id="CEJ89439.1"/>
    </source>
</evidence>
<evidence type="ECO:0000313" key="4">
    <source>
        <dbReference type="Proteomes" id="UP000039046"/>
    </source>
</evidence>
<keyword evidence="2" id="KW-1133">Transmembrane helix</keyword>